<dbReference type="AlphaFoldDB" id="A0A7S1NLF3"/>
<gene>
    <name evidence="1" type="ORF">EGYM00392_LOCUS38647</name>
</gene>
<accession>A0A7S1NLF3</accession>
<dbReference type="EMBL" id="HBGA01104144">
    <property type="protein sequence ID" value="CAD9027514.1"/>
    <property type="molecule type" value="Transcribed_RNA"/>
</dbReference>
<name>A0A7S1NLF3_9EUGL</name>
<reference evidence="1" key="1">
    <citation type="submission" date="2021-01" db="EMBL/GenBank/DDBJ databases">
        <authorList>
            <person name="Corre E."/>
            <person name="Pelletier E."/>
            <person name="Niang G."/>
            <person name="Scheremetjew M."/>
            <person name="Finn R."/>
            <person name="Kale V."/>
            <person name="Holt S."/>
            <person name="Cochrane G."/>
            <person name="Meng A."/>
            <person name="Brown T."/>
            <person name="Cohen L."/>
        </authorList>
    </citation>
    <scope>NUCLEOTIDE SEQUENCE</scope>
    <source>
        <strain evidence="1">NIES-381</strain>
    </source>
</reference>
<organism evidence="1">
    <name type="scientific">Eutreptiella gymnastica</name>
    <dbReference type="NCBI Taxonomy" id="73025"/>
    <lineage>
        <taxon>Eukaryota</taxon>
        <taxon>Discoba</taxon>
        <taxon>Euglenozoa</taxon>
        <taxon>Euglenida</taxon>
        <taxon>Spirocuta</taxon>
        <taxon>Euglenophyceae</taxon>
        <taxon>Eutreptiales</taxon>
        <taxon>Eutreptiaceae</taxon>
        <taxon>Eutreptiella</taxon>
    </lineage>
</organism>
<protein>
    <submittedName>
        <fullName evidence="1">Uncharacterized protein</fullName>
    </submittedName>
</protein>
<evidence type="ECO:0000313" key="1">
    <source>
        <dbReference type="EMBL" id="CAD9027514.1"/>
    </source>
</evidence>
<sequence>MNLIPISNMSNVLKAQCAEGTKQEQDQAQTTTQITKMRWAKKVHACYRSLMPHTLVALHTLPCSSDYGPQPLENYNWMFVMHAEDDGFENNDAIATTGNDPGRNAPRIREEANRVSQLQRLAMHGIRNYHSGRCCILCINATCVCLPCVYVCAFTCANCKFWQISCNSKFWQPPALPLLLRK</sequence>
<proteinExistence type="predicted"/>